<evidence type="ECO:0000313" key="12">
    <source>
        <dbReference type="Proteomes" id="UP000288216"/>
    </source>
</evidence>
<evidence type="ECO:0000256" key="9">
    <source>
        <dbReference type="RuleBase" id="RU361150"/>
    </source>
</evidence>
<dbReference type="FunFam" id="2.40.50.40:FF:000012">
    <property type="entry name" value="C-C motif chemokine"/>
    <property type="match status" value="1"/>
</dbReference>
<dbReference type="OrthoDB" id="8870994at2759"/>
<proteinExistence type="inferred from homology"/>
<name>A0A401NH71_SCYTO</name>
<evidence type="ECO:0000256" key="1">
    <source>
        <dbReference type="ARBA" id="ARBA00004613"/>
    </source>
</evidence>
<feature type="signal peptide" evidence="9">
    <location>
        <begin position="1"/>
        <end position="27"/>
    </location>
</feature>
<accession>A0A401NH71</accession>
<dbReference type="STRING" id="75743.A0A401NH71"/>
<keyword evidence="7" id="KW-1015">Disulfide bond</keyword>
<dbReference type="PANTHER" id="PTHR12015">
    <property type="entry name" value="SMALL INDUCIBLE CYTOKINE A"/>
    <property type="match status" value="1"/>
</dbReference>
<dbReference type="EMBL" id="BFAA01003648">
    <property type="protein sequence ID" value="GCB60219.1"/>
    <property type="molecule type" value="Genomic_DNA"/>
</dbReference>
<dbReference type="OMA" id="NWVKQAV"/>
<evidence type="ECO:0000256" key="5">
    <source>
        <dbReference type="ARBA" id="ARBA00022525"/>
    </source>
</evidence>
<dbReference type="GO" id="GO:0006954">
    <property type="term" value="P:inflammatory response"/>
    <property type="evidence" value="ECO:0007669"/>
    <property type="project" value="UniProtKB-KW"/>
</dbReference>
<dbReference type="AlphaFoldDB" id="A0A401NH71"/>
<keyword evidence="6 9" id="KW-0732">Signal</keyword>
<keyword evidence="5 9" id="KW-0964">Secreted</keyword>
<evidence type="ECO:0000256" key="7">
    <source>
        <dbReference type="ARBA" id="ARBA00023157"/>
    </source>
</evidence>
<keyword evidence="8" id="KW-0395">Inflammatory response</keyword>
<evidence type="ECO:0000256" key="6">
    <source>
        <dbReference type="ARBA" id="ARBA00022729"/>
    </source>
</evidence>
<evidence type="ECO:0000256" key="3">
    <source>
        <dbReference type="ARBA" id="ARBA00022500"/>
    </source>
</evidence>
<evidence type="ECO:0000259" key="10">
    <source>
        <dbReference type="SMART" id="SM00199"/>
    </source>
</evidence>
<dbReference type="PROSITE" id="PS51257">
    <property type="entry name" value="PROKAR_LIPOPROTEIN"/>
    <property type="match status" value="1"/>
</dbReference>
<evidence type="ECO:0000256" key="4">
    <source>
        <dbReference type="ARBA" id="ARBA00022514"/>
    </source>
</evidence>
<dbReference type="InterPro" id="IPR000827">
    <property type="entry name" value="Chemokine_CC_CS"/>
</dbReference>
<comment type="subcellular location">
    <subcellularLocation>
        <location evidence="1 9">Secreted</location>
    </subcellularLocation>
</comment>
<gene>
    <name evidence="11" type="ORF">scyTo_0009134</name>
</gene>
<dbReference type="Proteomes" id="UP000288216">
    <property type="component" value="Unassembled WGS sequence"/>
</dbReference>
<dbReference type="GO" id="GO:0005615">
    <property type="term" value="C:extracellular space"/>
    <property type="evidence" value="ECO:0007669"/>
    <property type="project" value="UniProtKB-KW"/>
</dbReference>
<dbReference type="SUPFAM" id="SSF54117">
    <property type="entry name" value="Interleukin 8-like chemokines"/>
    <property type="match status" value="1"/>
</dbReference>
<feature type="domain" description="Chemokine interleukin-8-like" evidence="10">
    <location>
        <begin position="30"/>
        <end position="90"/>
    </location>
</feature>
<dbReference type="InterPro" id="IPR001811">
    <property type="entry name" value="Chemokine_IL8-like_dom"/>
</dbReference>
<evidence type="ECO:0000313" key="11">
    <source>
        <dbReference type="EMBL" id="GCB60219.1"/>
    </source>
</evidence>
<comment type="similarity">
    <text evidence="2 9">Belongs to the intercrine beta (chemokine CC) family.</text>
</comment>
<dbReference type="Pfam" id="PF00048">
    <property type="entry name" value="IL8"/>
    <property type="match status" value="1"/>
</dbReference>
<protein>
    <recommendedName>
        <fullName evidence="9">C-C motif chemokine</fullName>
    </recommendedName>
</protein>
<dbReference type="GO" id="GO:0006955">
    <property type="term" value="P:immune response"/>
    <property type="evidence" value="ECO:0007669"/>
    <property type="project" value="InterPro"/>
</dbReference>
<keyword evidence="12" id="KW-1185">Reference proteome</keyword>
<keyword evidence="3 9" id="KW-0145">Chemotaxis</keyword>
<dbReference type="GO" id="GO:0008009">
    <property type="term" value="F:chemokine activity"/>
    <property type="evidence" value="ECO:0007669"/>
    <property type="project" value="InterPro"/>
</dbReference>
<dbReference type="InterPro" id="IPR036048">
    <property type="entry name" value="Interleukin_8-like_sf"/>
</dbReference>
<reference evidence="11 12" key="1">
    <citation type="journal article" date="2018" name="Nat. Ecol. Evol.">
        <title>Shark genomes provide insights into elasmobranch evolution and the origin of vertebrates.</title>
        <authorList>
            <person name="Hara Y"/>
            <person name="Yamaguchi K"/>
            <person name="Onimaru K"/>
            <person name="Kadota M"/>
            <person name="Koyanagi M"/>
            <person name="Keeley SD"/>
            <person name="Tatsumi K"/>
            <person name="Tanaka K"/>
            <person name="Motone F"/>
            <person name="Kageyama Y"/>
            <person name="Nozu R"/>
            <person name="Adachi N"/>
            <person name="Nishimura O"/>
            <person name="Nakagawa R"/>
            <person name="Tanegashima C"/>
            <person name="Kiyatake I"/>
            <person name="Matsumoto R"/>
            <person name="Murakumo K"/>
            <person name="Nishida K"/>
            <person name="Terakita A"/>
            <person name="Kuratani S"/>
            <person name="Sato K"/>
            <person name="Hyodo S Kuraku.S."/>
        </authorList>
    </citation>
    <scope>NUCLEOTIDE SEQUENCE [LARGE SCALE GENOMIC DNA]</scope>
</reference>
<dbReference type="SMART" id="SM00199">
    <property type="entry name" value="SCY"/>
    <property type="match status" value="1"/>
</dbReference>
<dbReference type="PROSITE" id="PS00472">
    <property type="entry name" value="SMALL_CYTOKINES_CC"/>
    <property type="match status" value="1"/>
</dbReference>
<dbReference type="InterPro" id="IPR039809">
    <property type="entry name" value="Chemokine_b/g/d"/>
</dbReference>
<keyword evidence="4 9" id="KW-0202">Cytokine</keyword>
<feature type="chain" id="PRO_5018823905" description="C-C motif chemokine" evidence="9">
    <location>
        <begin position="28"/>
        <end position="101"/>
    </location>
</feature>
<dbReference type="PANTHER" id="PTHR12015:SF108">
    <property type="entry name" value="C-C MOTIF CHEMOKINE 20"/>
    <property type="match status" value="1"/>
</dbReference>
<evidence type="ECO:0000256" key="8">
    <source>
        <dbReference type="ARBA" id="ARBA00023198"/>
    </source>
</evidence>
<organism evidence="11 12">
    <name type="scientific">Scyliorhinus torazame</name>
    <name type="common">Cloudy catshark</name>
    <name type="synonym">Catulus torazame</name>
    <dbReference type="NCBI Taxonomy" id="75743"/>
    <lineage>
        <taxon>Eukaryota</taxon>
        <taxon>Metazoa</taxon>
        <taxon>Chordata</taxon>
        <taxon>Craniata</taxon>
        <taxon>Vertebrata</taxon>
        <taxon>Chondrichthyes</taxon>
        <taxon>Elasmobranchii</taxon>
        <taxon>Galeomorphii</taxon>
        <taxon>Galeoidea</taxon>
        <taxon>Carcharhiniformes</taxon>
        <taxon>Scyliorhinidae</taxon>
        <taxon>Scyliorhinus</taxon>
    </lineage>
</organism>
<evidence type="ECO:0000256" key="2">
    <source>
        <dbReference type="ARBA" id="ARBA00010868"/>
    </source>
</evidence>
<comment type="caution">
    <text evidence="11">The sequence shown here is derived from an EMBL/GenBank/DDBJ whole genome shotgun (WGS) entry which is preliminary data.</text>
</comment>
<sequence>MNTLKKCLLVALLSLTVLSMFSAPVSAGGFGACCLRYSRGRLPPSSIVGYVEQHSNELCDIDAVILYTVKGRAVCTNPESRWVKRVLHFLSKKLEEMSHQY</sequence>
<dbReference type="Gene3D" id="2.40.50.40">
    <property type="match status" value="1"/>
</dbReference>